<dbReference type="AlphaFoldDB" id="A0AAX4L1K4"/>
<organism evidence="1 2">
    <name type="scientific">Sulfolobus tengchongensis</name>
    <dbReference type="NCBI Taxonomy" id="207809"/>
    <lineage>
        <taxon>Archaea</taxon>
        <taxon>Thermoproteota</taxon>
        <taxon>Thermoprotei</taxon>
        <taxon>Sulfolobales</taxon>
        <taxon>Sulfolobaceae</taxon>
        <taxon>Sulfolobus</taxon>
    </lineage>
</organism>
<protein>
    <recommendedName>
        <fullName evidence="3">CRISPR-associated protein</fullName>
    </recommendedName>
</protein>
<evidence type="ECO:0008006" key="3">
    <source>
        <dbReference type="Google" id="ProtNLM"/>
    </source>
</evidence>
<dbReference type="Gene3D" id="3.40.50.1010">
    <property type="entry name" value="5'-nuclease"/>
    <property type="match status" value="1"/>
</dbReference>
<reference evidence="1 2" key="1">
    <citation type="submission" date="2024-02" db="EMBL/GenBank/DDBJ databases">
        <title>STSV induces naive adaptation in Sulfolobus.</title>
        <authorList>
            <person name="Xiang X."/>
            <person name="Song M."/>
        </authorList>
    </citation>
    <scope>NUCLEOTIDE SEQUENCE [LARGE SCALE GENOMIC DNA]</scope>
    <source>
        <strain evidence="1 2">RT2</strain>
    </source>
</reference>
<gene>
    <name evidence="1" type="ORF">V6M85_03205</name>
</gene>
<sequence length="432" mass="49481">MKALISSGTTPDALKSVITRLYEEYGIEEFLVIGTGKSIYNYEDIKKFGDFKVEVNVGLSESDFNRNIESLKSLLKDIDVVDLTGGTKAMAGSIGIASILLNKPVSYLEGPTEYFKSYYPFTPRTLQRFSIYGKISGNKKKLKFEENFPNETNYLDFPKIFSYIFNYLTVNGDYTLKIDFKGNRDASKLYDLSTDEMAWKSLEKALQSLGTVIMGNGYYANLSKGLNCNYGYENRNDLTLDFLTNVGYCTLTGEGLDQLRDKLVIVDTNVLFTYDFVKINPRHYITIDCVKEEISHKSSDEKNPFARLAIYKLDSLGFYVEDYKNCIEEGSKNVKNKCDACLITYVERLPNYLSDDVVFLTRDKNLYGSFSQKTKIKRILLKEKKADYERGRGYYSFFKLLYLYVILTGESVKMENVMIEPGNRDKVNIKLT</sequence>
<dbReference type="RefSeq" id="WP_338602905.1">
    <property type="nucleotide sequence ID" value="NZ_CP146016.1"/>
</dbReference>
<accession>A0AAX4L1K4</accession>
<proteinExistence type="predicted"/>
<dbReference type="EMBL" id="CP146016">
    <property type="protein sequence ID" value="WWQ61103.1"/>
    <property type="molecule type" value="Genomic_DNA"/>
</dbReference>
<evidence type="ECO:0000313" key="2">
    <source>
        <dbReference type="Proteomes" id="UP001432202"/>
    </source>
</evidence>
<dbReference type="GeneID" id="89335743"/>
<name>A0AAX4L1K4_9CREN</name>
<keyword evidence="2" id="KW-1185">Reference proteome</keyword>
<dbReference type="Proteomes" id="UP001432202">
    <property type="component" value="Chromosome"/>
</dbReference>
<evidence type="ECO:0000313" key="1">
    <source>
        <dbReference type="EMBL" id="WWQ61103.1"/>
    </source>
</evidence>